<evidence type="ECO:0000313" key="2">
    <source>
        <dbReference type="EMBL" id="JAT69371.1"/>
    </source>
</evidence>
<reference evidence="2" key="1">
    <citation type="submission" date="2015-08" db="EMBL/GenBank/DDBJ databases">
        <authorList>
            <person name="Babu N.S."/>
            <person name="Beckwith C.J."/>
            <person name="Beseler K.G."/>
            <person name="Brison A."/>
            <person name="Carone J.V."/>
            <person name="Caskin T.P."/>
            <person name="Diamond M."/>
            <person name="Durham M.E."/>
            <person name="Foxe J.M."/>
            <person name="Go M."/>
            <person name="Henderson B.A."/>
            <person name="Jones I.B."/>
            <person name="McGettigan J.A."/>
            <person name="Micheletti S.J."/>
            <person name="Nasrallah M.E."/>
            <person name="Ortiz D."/>
            <person name="Piller C.R."/>
            <person name="Privatt S.R."/>
            <person name="Schneider S.L."/>
            <person name="Sharp S."/>
            <person name="Smith T.C."/>
            <person name="Stanton J.D."/>
            <person name="Ullery H.E."/>
            <person name="Wilson R.J."/>
            <person name="Serrano M.G."/>
            <person name="Buck G."/>
            <person name="Lee V."/>
            <person name="Wang Y."/>
            <person name="Carvalho R."/>
            <person name="Voegtly L."/>
            <person name="Shi R."/>
            <person name="Duckworth R."/>
            <person name="Johnson A."/>
            <person name="Loviza R."/>
            <person name="Walstead R."/>
            <person name="Shah Z."/>
            <person name="Kiflezghi M."/>
            <person name="Wade K."/>
            <person name="Ball S.L."/>
            <person name="Bradley K.W."/>
            <person name="Asai D.J."/>
            <person name="Bowman C.A."/>
            <person name="Russell D.A."/>
            <person name="Pope W.H."/>
            <person name="Jacobs-Sera D."/>
            <person name="Hendrix R.W."/>
            <person name="Hatfull G.F."/>
        </authorList>
    </citation>
    <scope>NUCLEOTIDE SEQUENCE</scope>
</reference>
<feature type="region of interest" description="Disordered" evidence="1">
    <location>
        <begin position="1"/>
        <end position="103"/>
    </location>
</feature>
<feature type="compositionally biased region" description="Pro residues" evidence="1">
    <location>
        <begin position="80"/>
        <end position="94"/>
    </location>
</feature>
<feature type="region of interest" description="Disordered" evidence="1">
    <location>
        <begin position="117"/>
        <end position="164"/>
    </location>
</feature>
<dbReference type="AlphaFoldDB" id="A0A1D1ZR91"/>
<protein>
    <submittedName>
        <fullName evidence="2">Uncharacterized protein</fullName>
    </submittedName>
</protein>
<name>A0A1D1ZR91_AUXPR</name>
<feature type="compositionally biased region" description="Low complexity" evidence="1">
    <location>
        <begin position="39"/>
        <end position="49"/>
    </location>
</feature>
<proteinExistence type="predicted"/>
<sequence>MATGGGEDPPLQPDVSHQPSRGPGMRRPTGMGGEDDSHASPSPRHSASATGAHLLNKPTLREQSGDIILEEATALDPPNGRQPPPLPPGLPPSTSPGLAHVPERAHDPTLQAYISRTTNTSDWVAPAGPASRAPQGSVEAQGGASRARYSSVTQDSSDAGIPAPSFRSLLTLENLDALAQLEKAGGRTDAADRLSEWLQSSGPPFETSPSVGVAQRHAAGTHALTHAEGPGPPGKTPGRTRAWCCCSWLCGG</sequence>
<dbReference type="EMBL" id="GDKF01009251">
    <property type="protein sequence ID" value="JAT69371.1"/>
    <property type="molecule type" value="Transcribed_RNA"/>
</dbReference>
<gene>
    <name evidence="2" type="ORF">g.11326</name>
</gene>
<evidence type="ECO:0000256" key="1">
    <source>
        <dbReference type="SAM" id="MobiDB-lite"/>
    </source>
</evidence>
<feature type="compositionally biased region" description="Polar residues" evidence="1">
    <location>
        <begin position="148"/>
        <end position="157"/>
    </location>
</feature>
<organism evidence="2">
    <name type="scientific">Auxenochlorella protothecoides</name>
    <name type="common">Green microalga</name>
    <name type="synonym">Chlorella protothecoides</name>
    <dbReference type="NCBI Taxonomy" id="3075"/>
    <lineage>
        <taxon>Eukaryota</taxon>
        <taxon>Viridiplantae</taxon>
        <taxon>Chlorophyta</taxon>
        <taxon>core chlorophytes</taxon>
        <taxon>Trebouxiophyceae</taxon>
        <taxon>Chlorellales</taxon>
        <taxon>Chlorellaceae</taxon>
        <taxon>Auxenochlorella</taxon>
    </lineage>
</organism>
<accession>A0A1D1ZR91</accession>